<evidence type="ECO:0000256" key="2">
    <source>
        <dbReference type="ARBA" id="ARBA00008873"/>
    </source>
</evidence>
<feature type="transmembrane region" description="Helical" evidence="10">
    <location>
        <begin position="304"/>
        <end position="325"/>
    </location>
</feature>
<dbReference type="KEGG" id="gfs:119633899"/>
<feature type="transmembrane region" description="Helical" evidence="10">
    <location>
        <begin position="123"/>
        <end position="142"/>
    </location>
</feature>
<evidence type="ECO:0000313" key="13">
    <source>
        <dbReference type="Proteomes" id="UP000092443"/>
    </source>
</evidence>
<evidence type="ECO:0000256" key="7">
    <source>
        <dbReference type="ARBA" id="ARBA00023065"/>
    </source>
</evidence>
<comment type="subcellular location">
    <subcellularLocation>
        <location evidence="1">Membrane</location>
        <topology evidence="1">Multi-pass membrane protein</topology>
    </subcellularLocation>
</comment>
<dbReference type="NCBIfam" id="TIGR01297">
    <property type="entry name" value="CDF"/>
    <property type="match status" value="1"/>
</dbReference>
<dbReference type="InterPro" id="IPR050681">
    <property type="entry name" value="CDF/SLC30A"/>
</dbReference>
<dbReference type="InterPro" id="IPR058533">
    <property type="entry name" value="Cation_efflux_TM"/>
</dbReference>
<feature type="domain" description="Cation efflux protein cytoplasmic" evidence="12">
    <location>
        <begin position="340"/>
        <end position="410"/>
    </location>
</feature>
<accession>A0A8U0WEL7</accession>
<evidence type="ECO:0000256" key="6">
    <source>
        <dbReference type="ARBA" id="ARBA00022989"/>
    </source>
</evidence>
<keyword evidence="3" id="KW-0813">Transport</keyword>
<evidence type="ECO:0000259" key="11">
    <source>
        <dbReference type="Pfam" id="PF01545"/>
    </source>
</evidence>
<keyword evidence="6 10" id="KW-1133">Transmembrane helix</keyword>
<sequence length="420" mass="46088">MSKQEDTPIIVDFKQRQLGGVANYGSAGNLESPGSPASSSSDHNINNNHPSHLVEKKSSVFCLHGQRKIEVRDYCYGSRVEGVDKRARRKLITASILCLFFMLCMIVGGILSNSLAIATDAAHLLTDLASFLISLFAIWLAGRPSTERFSFGWYRAEVIGALVSVIMIWVITAILVWLAIERCVTQDFEVNAAIMLITSGIAIVVNLIMGFQLQHGHGVGMAHAHSSGDGLMAKLKFKKSKSNSVPAKATLETIVTDAGHQHGHGHGVNINVRAAFIHVLGDMLNSVGVFVAALIIYFRPQYVIADPVCTFIFSIIVLFTTFAIMKDALLVLMEGTPNFLEYTEILNVFKRIEGVERVHNLRIWALSINRVALSVHLAIGEGVDAKKVLETATIAVHKRYHFFETTIQIEGFSPEVEICA</sequence>
<evidence type="ECO:0000256" key="3">
    <source>
        <dbReference type="ARBA" id="ARBA00022448"/>
    </source>
</evidence>
<evidence type="ECO:0000256" key="8">
    <source>
        <dbReference type="ARBA" id="ARBA00023136"/>
    </source>
</evidence>
<dbReference type="Proteomes" id="UP000092443">
    <property type="component" value="Unplaced"/>
</dbReference>
<dbReference type="RefSeq" id="XP_037883642.1">
    <property type="nucleotide sequence ID" value="XM_038027714.1"/>
</dbReference>
<protein>
    <submittedName>
        <fullName evidence="14">Zinc transporter 2</fullName>
    </submittedName>
</protein>
<evidence type="ECO:0000259" key="12">
    <source>
        <dbReference type="Pfam" id="PF16916"/>
    </source>
</evidence>
<name>A0A8U0WEL7_9MUSC</name>
<organism evidence="13 14">
    <name type="scientific">Glossina fuscipes</name>
    <dbReference type="NCBI Taxonomy" id="7396"/>
    <lineage>
        <taxon>Eukaryota</taxon>
        <taxon>Metazoa</taxon>
        <taxon>Ecdysozoa</taxon>
        <taxon>Arthropoda</taxon>
        <taxon>Hexapoda</taxon>
        <taxon>Insecta</taxon>
        <taxon>Pterygota</taxon>
        <taxon>Neoptera</taxon>
        <taxon>Endopterygota</taxon>
        <taxon>Diptera</taxon>
        <taxon>Brachycera</taxon>
        <taxon>Muscomorpha</taxon>
        <taxon>Hippoboscoidea</taxon>
        <taxon>Glossinidae</taxon>
        <taxon>Glossina</taxon>
    </lineage>
</organism>
<dbReference type="InterPro" id="IPR027470">
    <property type="entry name" value="Cation_efflux_CTD"/>
</dbReference>
<evidence type="ECO:0000256" key="4">
    <source>
        <dbReference type="ARBA" id="ARBA00022692"/>
    </source>
</evidence>
<keyword evidence="7" id="KW-0406">Ion transport</keyword>
<dbReference type="Pfam" id="PF01545">
    <property type="entry name" value="Cation_efflux"/>
    <property type="match status" value="1"/>
</dbReference>
<dbReference type="InterPro" id="IPR027469">
    <property type="entry name" value="Cation_efflux_TMD_sf"/>
</dbReference>
<dbReference type="SUPFAM" id="SSF161111">
    <property type="entry name" value="Cation efflux protein transmembrane domain-like"/>
    <property type="match status" value="1"/>
</dbReference>
<comment type="similarity">
    <text evidence="2">Belongs to the cation diffusion facilitator (CDF) transporter (TC 2.A.4) family. SLC30A subfamily.</text>
</comment>
<feature type="transmembrane region" description="Helical" evidence="10">
    <location>
        <begin position="192"/>
        <end position="211"/>
    </location>
</feature>
<dbReference type="InterPro" id="IPR002524">
    <property type="entry name" value="Cation_efflux"/>
</dbReference>
<dbReference type="GeneID" id="119633899"/>
<keyword evidence="8 10" id="KW-0472">Membrane</keyword>
<dbReference type="GO" id="GO:0010043">
    <property type="term" value="P:response to zinc ion"/>
    <property type="evidence" value="ECO:0007669"/>
    <property type="project" value="TreeGrafter"/>
</dbReference>
<keyword evidence="4 10" id="KW-0812">Transmembrane</keyword>
<gene>
    <name evidence="14" type="primary">LOC119633899</name>
</gene>
<keyword evidence="5" id="KW-0864">Zinc transport</keyword>
<keyword evidence="13" id="KW-1185">Reference proteome</keyword>
<feature type="transmembrane region" description="Helical" evidence="10">
    <location>
        <begin position="91"/>
        <end position="111"/>
    </location>
</feature>
<dbReference type="InterPro" id="IPR036837">
    <property type="entry name" value="Cation_efflux_CTD_sf"/>
</dbReference>
<feature type="transmembrane region" description="Helical" evidence="10">
    <location>
        <begin position="275"/>
        <end position="298"/>
    </location>
</feature>
<feature type="transmembrane region" description="Helical" evidence="10">
    <location>
        <begin position="154"/>
        <end position="180"/>
    </location>
</feature>
<evidence type="ECO:0000256" key="9">
    <source>
        <dbReference type="SAM" id="MobiDB-lite"/>
    </source>
</evidence>
<dbReference type="GO" id="GO:0005385">
    <property type="term" value="F:zinc ion transmembrane transporter activity"/>
    <property type="evidence" value="ECO:0007669"/>
    <property type="project" value="TreeGrafter"/>
</dbReference>
<dbReference type="Gene3D" id="1.20.1510.10">
    <property type="entry name" value="Cation efflux protein transmembrane domain"/>
    <property type="match status" value="1"/>
</dbReference>
<feature type="compositionally biased region" description="Low complexity" evidence="9">
    <location>
        <begin position="32"/>
        <end position="49"/>
    </location>
</feature>
<keyword evidence="5" id="KW-0862">Zinc</keyword>
<evidence type="ECO:0000313" key="14">
    <source>
        <dbReference type="RefSeq" id="XP_037883642.1"/>
    </source>
</evidence>
<evidence type="ECO:0000256" key="5">
    <source>
        <dbReference type="ARBA" id="ARBA00022906"/>
    </source>
</evidence>
<dbReference type="SUPFAM" id="SSF160240">
    <property type="entry name" value="Cation efflux protein cytoplasmic domain-like"/>
    <property type="match status" value="1"/>
</dbReference>
<proteinExistence type="inferred from homology"/>
<feature type="region of interest" description="Disordered" evidence="9">
    <location>
        <begin position="29"/>
        <end position="49"/>
    </location>
</feature>
<dbReference type="PANTHER" id="PTHR11562:SF17">
    <property type="entry name" value="RE54080P-RELATED"/>
    <property type="match status" value="1"/>
</dbReference>
<evidence type="ECO:0000256" key="1">
    <source>
        <dbReference type="ARBA" id="ARBA00004141"/>
    </source>
</evidence>
<dbReference type="PANTHER" id="PTHR11562">
    <property type="entry name" value="CATION EFFLUX PROTEIN/ ZINC TRANSPORTER"/>
    <property type="match status" value="1"/>
</dbReference>
<dbReference type="Pfam" id="PF16916">
    <property type="entry name" value="ZT_dimer"/>
    <property type="match status" value="1"/>
</dbReference>
<reference evidence="14" key="1">
    <citation type="submission" date="2025-08" db="UniProtKB">
        <authorList>
            <consortium name="RefSeq"/>
        </authorList>
    </citation>
    <scope>IDENTIFICATION</scope>
    <source>
        <tissue evidence="14">Whole body pupa</tissue>
    </source>
</reference>
<evidence type="ECO:0000256" key="10">
    <source>
        <dbReference type="SAM" id="Phobius"/>
    </source>
</evidence>
<feature type="domain" description="Cation efflux protein transmembrane" evidence="11">
    <location>
        <begin position="91"/>
        <end position="333"/>
    </location>
</feature>
<dbReference type="AlphaFoldDB" id="A0A8U0WEL7"/>
<dbReference type="GO" id="GO:0005886">
    <property type="term" value="C:plasma membrane"/>
    <property type="evidence" value="ECO:0007669"/>
    <property type="project" value="TreeGrafter"/>
</dbReference>